<keyword evidence="2" id="KW-1185">Reference proteome</keyword>
<accession>A0A164UWT9</accession>
<organism evidence="1 2">
    <name type="scientific">Sistotremastrum niveocremeum HHB9708</name>
    <dbReference type="NCBI Taxonomy" id="1314777"/>
    <lineage>
        <taxon>Eukaryota</taxon>
        <taxon>Fungi</taxon>
        <taxon>Dikarya</taxon>
        <taxon>Basidiomycota</taxon>
        <taxon>Agaricomycotina</taxon>
        <taxon>Agaricomycetes</taxon>
        <taxon>Sistotremastrales</taxon>
        <taxon>Sistotremastraceae</taxon>
        <taxon>Sertulicium</taxon>
        <taxon>Sertulicium niveocremeum</taxon>
    </lineage>
</organism>
<proteinExistence type="predicted"/>
<protein>
    <submittedName>
        <fullName evidence="1">Uncharacterized protein</fullName>
    </submittedName>
</protein>
<gene>
    <name evidence="1" type="ORF">SISNIDRAFT_505639</name>
</gene>
<reference evidence="1 2" key="1">
    <citation type="journal article" date="2016" name="Mol. Biol. Evol.">
        <title>Comparative Genomics of Early-Diverging Mushroom-Forming Fungi Provides Insights into the Origins of Lignocellulose Decay Capabilities.</title>
        <authorList>
            <person name="Nagy L.G."/>
            <person name="Riley R."/>
            <person name="Tritt A."/>
            <person name="Adam C."/>
            <person name="Daum C."/>
            <person name="Floudas D."/>
            <person name="Sun H."/>
            <person name="Yadav J.S."/>
            <person name="Pangilinan J."/>
            <person name="Larsson K.H."/>
            <person name="Matsuura K."/>
            <person name="Barry K."/>
            <person name="Labutti K."/>
            <person name="Kuo R."/>
            <person name="Ohm R.A."/>
            <person name="Bhattacharya S.S."/>
            <person name="Shirouzu T."/>
            <person name="Yoshinaga Y."/>
            <person name="Martin F.M."/>
            <person name="Grigoriev I.V."/>
            <person name="Hibbett D.S."/>
        </authorList>
    </citation>
    <scope>NUCLEOTIDE SEQUENCE [LARGE SCALE GENOMIC DNA]</scope>
    <source>
        <strain evidence="1 2">HHB9708</strain>
    </source>
</reference>
<sequence>MLAKKQTLGIPNLTDKLAASLERLLKATHNRAAWVRIWDCLASMCAPVWLFGCAWPLGSGSAKPGRKEPTPLVLSPLPSPCPVVKPPPWKPAGASVPTPHTGWHPLSCARPPRLAGASRGTYWTPDRVITSSHVTSRVWRGGPVCRSAGSFVVGSAAASGISSNSQDCQQRHGKLPASLPLLPSGPFSCSSQALCRLSQSSASCHQRFVSDEHAAAK</sequence>
<evidence type="ECO:0000313" key="2">
    <source>
        <dbReference type="Proteomes" id="UP000076722"/>
    </source>
</evidence>
<name>A0A164UWT9_9AGAM</name>
<evidence type="ECO:0000313" key="1">
    <source>
        <dbReference type="EMBL" id="KZS93605.1"/>
    </source>
</evidence>
<dbReference type="EMBL" id="KV419406">
    <property type="protein sequence ID" value="KZS93605.1"/>
    <property type="molecule type" value="Genomic_DNA"/>
</dbReference>
<dbReference type="AlphaFoldDB" id="A0A164UWT9"/>
<dbReference type="Proteomes" id="UP000076722">
    <property type="component" value="Unassembled WGS sequence"/>
</dbReference>